<accession>A0A0S2IS32</accession>
<name>A0A0S2IS32_LEPBO</name>
<gene>
    <name evidence="1" type="ORF">LBBP_02016</name>
</gene>
<dbReference type="EMBL" id="CP012029">
    <property type="protein sequence ID" value="ALO26285.1"/>
    <property type="molecule type" value="Genomic_DNA"/>
</dbReference>
<dbReference type="PATRIC" id="fig|280505.15.peg.1975"/>
<evidence type="ECO:0000313" key="2">
    <source>
        <dbReference type="Proteomes" id="UP000058857"/>
    </source>
</evidence>
<dbReference type="AlphaFoldDB" id="A0A0S2IS32"/>
<proteinExistence type="predicted"/>
<protein>
    <submittedName>
        <fullName evidence="1">Uncharacterized protein</fullName>
    </submittedName>
</protein>
<evidence type="ECO:0000313" key="1">
    <source>
        <dbReference type="EMBL" id="ALO26285.1"/>
    </source>
</evidence>
<sequence length="53" mass="5790">MGPSLFHGGLSEEIQVIVGIESIISQVQRAIKSIERPVGSHNLTHKLRRLLGS</sequence>
<dbReference type="Proteomes" id="UP000058857">
    <property type="component" value="Chromosome 1"/>
</dbReference>
<reference evidence="1 2" key="1">
    <citation type="journal article" date="2015" name="PLoS Negl. Trop. Dis.">
        <title>Distribution of Plasmids in Distinct Leptospira Pathogenic Species.</title>
        <authorList>
            <person name="Wang Y."/>
            <person name="Zhuang X."/>
            <person name="Zhong Y."/>
            <person name="Zhang C."/>
            <person name="Zhang Y."/>
            <person name="Zeng L."/>
            <person name="Zhu Y."/>
            <person name="He P."/>
            <person name="Dong K."/>
            <person name="Pal U."/>
            <person name="Guo X."/>
            <person name="Qin J."/>
        </authorList>
    </citation>
    <scope>NUCLEOTIDE SEQUENCE [LARGE SCALE GENOMIC DNA]</scope>
    <source>
        <strain evidence="1 2">56604</strain>
    </source>
</reference>
<organism evidence="1">
    <name type="scientific">Leptospira borgpetersenii serovar Ballum</name>
    <dbReference type="NCBI Taxonomy" id="280505"/>
    <lineage>
        <taxon>Bacteria</taxon>
        <taxon>Pseudomonadati</taxon>
        <taxon>Spirochaetota</taxon>
        <taxon>Spirochaetia</taxon>
        <taxon>Leptospirales</taxon>
        <taxon>Leptospiraceae</taxon>
        <taxon>Leptospira</taxon>
    </lineage>
</organism>